<dbReference type="KEGG" id="vtu:IX91_25540"/>
<dbReference type="GeneID" id="23448090"/>
<evidence type="ECO:0008006" key="5">
    <source>
        <dbReference type="Google" id="ProtNLM"/>
    </source>
</evidence>
<keyword evidence="1" id="KW-0614">Plasmid</keyword>
<evidence type="ECO:0000313" key="3">
    <source>
        <dbReference type="Proteomes" id="UP000003836"/>
    </source>
</evidence>
<reference evidence="2" key="1">
    <citation type="submission" date="2011-08" db="EMBL/GenBank/DDBJ databases">
        <authorList>
            <person name="Hoffman M."/>
            <person name="Strain E.A."/>
            <person name="Brown E."/>
            <person name="Allard M.W."/>
        </authorList>
    </citation>
    <scope>NUCLEOTIDE SEQUENCE</scope>
    <source>
        <strain evidence="2">ATCC 19109</strain>
    </source>
</reference>
<reference evidence="2 3" key="2">
    <citation type="journal article" date="2012" name="Int. J. Syst. Evol. Microbiol.">
        <title>Vibrio caribbeanicus sp. nov., isolated from the marine sponge Scleritoderma cyanea.</title>
        <authorList>
            <person name="Hoffmann M."/>
            <person name="Monday S.R."/>
            <person name="Allard M.W."/>
            <person name="Strain E.A."/>
            <person name="Whittaker P."/>
            <person name="Naum M."/>
            <person name="McCarthy P.J."/>
            <person name="Lopez J.V."/>
            <person name="Fischer M."/>
            <person name="Brown E.W."/>
        </authorList>
    </citation>
    <scope>NUCLEOTIDE SEQUENCE [LARGE SCALE GENOMIC DNA]</scope>
    <source>
        <strain evidence="2 3">ATCC 19109</strain>
    </source>
</reference>
<protein>
    <recommendedName>
        <fullName evidence="5">Lipoprotein</fullName>
    </recommendedName>
</protein>
<evidence type="ECO:0000313" key="2">
    <source>
        <dbReference type="EMBL" id="EGU55340.1"/>
    </source>
</evidence>
<dbReference type="EMBL" id="AFWI01000146">
    <property type="protein sequence ID" value="EGU55340.1"/>
    <property type="molecule type" value="Genomic_DNA"/>
</dbReference>
<dbReference type="AlphaFoldDB" id="F9T5E3"/>
<organism evidence="1 4">
    <name type="scientific">Vibrio tubiashii ATCC 19109</name>
    <dbReference type="NCBI Taxonomy" id="1051646"/>
    <lineage>
        <taxon>Bacteria</taxon>
        <taxon>Pseudomonadati</taxon>
        <taxon>Pseudomonadota</taxon>
        <taxon>Gammaproteobacteria</taxon>
        <taxon>Vibrionales</taxon>
        <taxon>Vibrionaceae</taxon>
        <taxon>Vibrio</taxon>
        <taxon>Vibrio oreintalis group</taxon>
    </lineage>
</organism>
<evidence type="ECO:0000313" key="1">
    <source>
        <dbReference type="EMBL" id="AIW17423.1"/>
    </source>
</evidence>
<dbReference type="Proteomes" id="UP000003836">
    <property type="component" value="Unassembled WGS sequence"/>
</dbReference>
<accession>F9T5E3</accession>
<keyword evidence="3" id="KW-1185">Reference proteome</keyword>
<dbReference type="HOGENOM" id="CLU_1969635_0_0_6"/>
<gene>
    <name evidence="1" type="ORF">IX91_25540</name>
    <name evidence="2" type="ORF">VITU9109_21379</name>
</gene>
<dbReference type="PROSITE" id="PS51257">
    <property type="entry name" value="PROKAR_LIPOPROTEIN"/>
    <property type="match status" value="1"/>
</dbReference>
<reference evidence="1 4" key="3">
    <citation type="submission" date="2014-08" db="EMBL/GenBank/DDBJ databases">
        <title>First Complete Genome Sequence of the Shellfish Pathogen Vibrio tubiashii.</title>
        <authorList>
            <person name="Richards G.P."/>
            <person name="Needleman D.S."/>
            <person name="Watson M.A."/>
            <person name="Bono J.L."/>
        </authorList>
    </citation>
    <scope>NUCLEOTIDE SEQUENCE [LARGE SCALE GENOMIC DNA]</scope>
    <source>
        <strain evidence="1 4">ATCC 19109</strain>
        <plasmid evidence="1">p57</plasmid>
        <plasmid evidence="4">Plasmid p57</plasmid>
    </source>
</reference>
<geneLocation type="plasmid" evidence="1 4">
    <name>p57</name>
</geneLocation>
<proteinExistence type="predicted"/>
<dbReference type="PATRIC" id="fig|1051646.9.peg.5117"/>
<dbReference type="EMBL" id="CP009358">
    <property type="protein sequence ID" value="AIW17423.1"/>
    <property type="molecule type" value="Genomic_DNA"/>
</dbReference>
<name>F9T5E3_9VIBR</name>
<dbReference type="RefSeq" id="WP_004744729.1">
    <property type="nucleotide sequence ID" value="NZ_AFWI01000146.1"/>
</dbReference>
<sequence length="127" mass="14404">MRLNCTTRHIFSAFLLITLSGCLTQSDNQTGINEAPDYLLPALVKGEYQNADNNDVFVLDEQAHFLTKHGRLSKPYYIDKRHIVIVLKQSEGEKRPDLTLSIINNGETLNCPSCPRLNLANLWHKNP</sequence>
<dbReference type="Proteomes" id="UP000030071">
    <property type="component" value="Plasmid p57"/>
</dbReference>
<evidence type="ECO:0000313" key="4">
    <source>
        <dbReference type="Proteomes" id="UP000030071"/>
    </source>
</evidence>